<name>A0A7Y8BRA6_9PSED</name>
<accession>A0A7Y8BRA6</accession>
<reference evidence="1 2" key="1">
    <citation type="submission" date="2020-04" db="EMBL/GenBank/DDBJ databases">
        <title>Molecular characterization of pseudomonads from Agaricus bisporus reveal novel blotch 2 pathogens in Western Europe.</title>
        <authorList>
            <person name="Taparia T."/>
            <person name="Krijger M."/>
            <person name="Haynes E."/>
            <person name="Elpinstone J.G."/>
            <person name="Noble R."/>
            <person name="Van Der Wolf J."/>
        </authorList>
    </citation>
    <scope>NUCLEOTIDE SEQUENCE [LARGE SCALE GENOMIC DNA]</scope>
    <source>
        <strain evidence="1 2">G9001</strain>
    </source>
</reference>
<evidence type="ECO:0000313" key="1">
    <source>
        <dbReference type="EMBL" id="NWB84512.1"/>
    </source>
</evidence>
<protein>
    <submittedName>
        <fullName evidence="1">Uncharacterized protein</fullName>
    </submittedName>
</protein>
<comment type="caution">
    <text evidence="1">The sequence shown here is derived from an EMBL/GenBank/DDBJ whole genome shotgun (WGS) entry which is preliminary data.</text>
</comment>
<organism evidence="1 2">
    <name type="scientific">Pseudomonas gingeri</name>
    <dbReference type="NCBI Taxonomy" id="117681"/>
    <lineage>
        <taxon>Bacteria</taxon>
        <taxon>Pseudomonadati</taxon>
        <taxon>Pseudomonadota</taxon>
        <taxon>Gammaproteobacteria</taxon>
        <taxon>Pseudomonadales</taxon>
        <taxon>Pseudomonadaceae</taxon>
        <taxon>Pseudomonas</taxon>
    </lineage>
</organism>
<dbReference type="Proteomes" id="UP000522864">
    <property type="component" value="Unassembled WGS sequence"/>
</dbReference>
<dbReference type="AlphaFoldDB" id="A0A7Y8BRA6"/>
<dbReference type="EMBL" id="JACAQA010000004">
    <property type="protein sequence ID" value="NWB84512.1"/>
    <property type="molecule type" value="Genomic_DNA"/>
</dbReference>
<dbReference type="RefSeq" id="WP_177099385.1">
    <property type="nucleotide sequence ID" value="NZ_JACAQA010000004.1"/>
</dbReference>
<evidence type="ECO:0000313" key="2">
    <source>
        <dbReference type="Proteomes" id="UP000522864"/>
    </source>
</evidence>
<sequence>MTTAKTSELSVLADFFSNASAQTKRDVFNVVISKAIAAQRDVLQKAEAIKAARSVDAKA</sequence>
<proteinExistence type="predicted"/>
<gene>
    <name evidence="1" type="ORF">HX830_06435</name>
</gene>